<dbReference type="PANTHER" id="PTHR31299:SF0">
    <property type="entry name" value="ESTERASE, PUTATIVE (AFU_ORTHOLOGUE AFUA_1G05850)-RELATED"/>
    <property type="match status" value="1"/>
</dbReference>
<dbReference type="STRING" id="68570.DC74_7580"/>
<dbReference type="CDD" id="cd14728">
    <property type="entry name" value="Ere-like"/>
    <property type="match status" value="1"/>
</dbReference>
<sequence>MSVSPHPNPFADWLRAHAAPLAHLDPDAPLDDLEPLRAVVGDARVVAIGESSHFIQEFAVMRERILRFLVERCGFTVLAFEYGFSEGFALDAWAQGEGTDDALAARLAGTIPVGLDAPLRWLRHHNRTAATPVRFAGVDIPAAGGSLLPALTPVADYLRRIDPETLPALQEALRIAAPFAAGSGAVAAPAWARLATAEQDALSALLARLLIRFRALEPLYVSRGDQQGYDIAVRRLEGACHADYAFRAMADLFAGKGLTADTSARDAYMAHSVLWHLERLEPGTRVVLAAHNAHIQRTPVSFDGHLTGLPMGQHLHRALGAAYLPLGLTSTTGHTADMPRDENARFGFTIDATPLEPAEPGSIEAAFTDAGLGLSIADLRQARPQSPGRTDLPPGPDRIRIQSAYLHTPVVEAFDAVLHTPTSTVTDTLDTA</sequence>
<dbReference type="InterPro" id="IPR016273">
    <property type="entry name" value="Emycin_Estase_proteobac"/>
</dbReference>
<dbReference type="Pfam" id="PF05139">
    <property type="entry name" value="Erythro_esteras"/>
    <property type="match status" value="1"/>
</dbReference>
<dbReference type="AlphaFoldDB" id="A0A059WF12"/>
<dbReference type="RefSeq" id="WP_020930236.1">
    <property type="nucleotide sequence ID" value="NZ_BHXC01000007.1"/>
</dbReference>
<dbReference type="PANTHER" id="PTHR31299">
    <property type="entry name" value="ESTERASE, PUTATIVE (AFU_ORTHOLOGUE AFUA_1G05850)-RELATED"/>
    <property type="match status" value="1"/>
</dbReference>
<protein>
    <submittedName>
        <fullName evidence="1">Erythromycin esterase</fullName>
    </submittedName>
</protein>
<reference evidence="1 2" key="1">
    <citation type="journal article" date="2019" name="Microbiol. Resour. Announc.">
        <title>Draft Genome Sequence of the Most Traditional epsilon-Poly-l-Lysine Producer, Streptomyces albulus NBRC14147.</title>
        <authorList>
            <person name="Yamanaka K."/>
            <person name="Hamano Y."/>
        </authorList>
    </citation>
    <scope>NUCLEOTIDE SEQUENCE [LARGE SCALE GENOMIC DNA]</scope>
    <source>
        <strain evidence="1 2">NBRC 14147</strain>
    </source>
</reference>
<evidence type="ECO:0000313" key="1">
    <source>
        <dbReference type="EMBL" id="GCB95716.1"/>
    </source>
</evidence>
<proteinExistence type="predicted"/>
<dbReference type="SUPFAM" id="SSF159501">
    <property type="entry name" value="EreA/ChaN-like"/>
    <property type="match status" value="1"/>
</dbReference>
<gene>
    <name evidence="1" type="ORF">SALB_08523</name>
</gene>
<name>A0A059WF12_STRNR</name>
<accession>A0A059WF12</accession>
<comment type="caution">
    <text evidence="1">The sequence shown here is derived from an EMBL/GenBank/DDBJ whole genome shotgun (WGS) entry which is preliminary data.</text>
</comment>
<dbReference type="EMBL" id="BHXC01000007">
    <property type="protein sequence ID" value="GCB95716.1"/>
    <property type="molecule type" value="Genomic_DNA"/>
</dbReference>
<dbReference type="InterPro" id="IPR007815">
    <property type="entry name" value="Emycin_Estase"/>
</dbReference>
<organism evidence="1 2">
    <name type="scientific">Streptomyces noursei</name>
    <name type="common">Streptomyces albulus</name>
    <dbReference type="NCBI Taxonomy" id="1971"/>
    <lineage>
        <taxon>Bacteria</taxon>
        <taxon>Bacillati</taxon>
        <taxon>Actinomycetota</taxon>
        <taxon>Actinomycetes</taxon>
        <taxon>Kitasatosporales</taxon>
        <taxon>Streptomycetaceae</taxon>
        <taxon>Streptomyces</taxon>
    </lineage>
</organism>
<dbReference type="Gene3D" id="3.30.1870.10">
    <property type="entry name" value="EreA-like, domain 2"/>
    <property type="match status" value="1"/>
</dbReference>
<dbReference type="PIRSF" id="PIRSF000880">
    <property type="entry name" value="Eryth_est"/>
    <property type="match status" value="1"/>
</dbReference>
<dbReference type="InterPro" id="IPR052036">
    <property type="entry name" value="Hydrolase/PRTase-associated"/>
</dbReference>
<dbReference type="GO" id="GO:0046677">
    <property type="term" value="P:response to antibiotic"/>
    <property type="evidence" value="ECO:0007669"/>
    <property type="project" value="InterPro"/>
</dbReference>
<dbReference type="Proteomes" id="UP000288351">
    <property type="component" value="Unassembled WGS sequence"/>
</dbReference>
<evidence type="ECO:0000313" key="2">
    <source>
        <dbReference type="Proteomes" id="UP000288351"/>
    </source>
</evidence>
<dbReference type="Gene3D" id="3.40.1660.10">
    <property type="entry name" value="EreA-like (biosynthetic domain)"/>
    <property type="match status" value="1"/>
</dbReference>
<dbReference type="eggNOG" id="COG2312">
    <property type="taxonomic scope" value="Bacteria"/>
</dbReference>
<dbReference type="Gene3D" id="1.20.1440.30">
    <property type="entry name" value="Biosynthetic Protein domain"/>
    <property type="match status" value="1"/>
</dbReference>